<evidence type="ECO:0000256" key="6">
    <source>
        <dbReference type="PIRSR" id="PIRSR601486-1"/>
    </source>
</evidence>
<keyword evidence="5 6" id="KW-0408">Iron</keyword>
<evidence type="ECO:0000256" key="3">
    <source>
        <dbReference type="ARBA" id="ARBA00022617"/>
    </source>
</evidence>
<comment type="cofactor">
    <cofactor evidence="1">
        <name>heme</name>
        <dbReference type="ChEBI" id="CHEBI:30413"/>
    </cofactor>
</comment>
<evidence type="ECO:0000313" key="8">
    <source>
        <dbReference type="Proteomes" id="UP001161422"/>
    </source>
</evidence>
<dbReference type="GO" id="GO:0020037">
    <property type="term" value="F:heme binding"/>
    <property type="evidence" value="ECO:0007669"/>
    <property type="project" value="InterPro"/>
</dbReference>
<dbReference type="GO" id="GO:0046872">
    <property type="term" value="F:metal ion binding"/>
    <property type="evidence" value="ECO:0007669"/>
    <property type="project" value="UniProtKB-KW"/>
</dbReference>
<keyword evidence="8" id="KW-1185">Reference proteome</keyword>
<dbReference type="GO" id="GO:0015671">
    <property type="term" value="P:oxygen transport"/>
    <property type="evidence" value="ECO:0007669"/>
    <property type="project" value="InterPro"/>
</dbReference>
<dbReference type="InterPro" id="IPR009050">
    <property type="entry name" value="Globin-like_sf"/>
</dbReference>
<dbReference type="Proteomes" id="UP001161422">
    <property type="component" value="Unassembled WGS sequence"/>
</dbReference>
<dbReference type="Pfam" id="PF01152">
    <property type="entry name" value="Bac_globin"/>
    <property type="match status" value="1"/>
</dbReference>
<comment type="caution">
    <text evidence="7">The sequence shown here is derived from an EMBL/GenBank/DDBJ whole genome shotgun (WGS) entry which is preliminary data.</text>
</comment>
<reference evidence="7" key="1">
    <citation type="journal article" date="2014" name="Int. J. Syst. Evol. Microbiol.">
        <title>Complete genome sequence of Corynebacterium casei LMG S-19264T (=DSM 44701T), isolated from a smear-ripened cheese.</title>
        <authorList>
            <consortium name="US DOE Joint Genome Institute (JGI-PGF)"/>
            <person name="Walter F."/>
            <person name="Albersmeier A."/>
            <person name="Kalinowski J."/>
            <person name="Ruckert C."/>
        </authorList>
    </citation>
    <scope>NUCLEOTIDE SEQUENCE</scope>
    <source>
        <strain evidence="7">NBRC 101628</strain>
    </source>
</reference>
<dbReference type="CDD" id="cd00454">
    <property type="entry name" value="TrHb1_N"/>
    <property type="match status" value="1"/>
</dbReference>
<keyword evidence="4 6" id="KW-0479">Metal-binding</keyword>
<dbReference type="InterPro" id="IPR019795">
    <property type="entry name" value="Globin_bac-like_CS"/>
</dbReference>
<evidence type="ECO:0000313" key="7">
    <source>
        <dbReference type="EMBL" id="GLP97070.1"/>
    </source>
</evidence>
<evidence type="ECO:0000256" key="2">
    <source>
        <dbReference type="ARBA" id="ARBA00022448"/>
    </source>
</evidence>
<keyword evidence="2" id="KW-0813">Transport</keyword>
<dbReference type="InterPro" id="IPR001486">
    <property type="entry name" value="Hemoglobin_trunc"/>
</dbReference>
<dbReference type="EMBL" id="BSNC01000005">
    <property type="protein sequence ID" value="GLP97070.1"/>
    <property type="molecule type" value="Genomic_DNA"/>
</dbReference>
<evidence type="ECO:0008006" key="9">
    <source>
        <dbReference type="Google" id="ProtNLM"/>
    </source>
</evidence>
<gene>
    <name evidence="7" type="ORF">GCM10007895_23760</name>
</gene>
<dbReference type="InterPro" id="IPR012292">
    <property type="entry name" value="Globin/Proto"/>
</dbReference>
<protein>
    <recommendedName>
        <fullName evidence="9">Hemoglobin</fullName>
    </recommendedName>
</protein>
<sequence length="120" mass="13692">MITEPLFDRLGGEDGMRKISSDIIDLHLVNPKIKDRYAGCKPEKLKEGLSTFLMQGTGGPQNYHGKDMRSAHEAMNIDDIEYMSMIDDMMKAFEMNGVEARERGEFLYILYCLRPLIVGQ</sequence>
<keyword evidence="3 6" id="KW-0349">Heme</keyword>
<dbReference type="GO" id="GO:0019825">
    <property type="term" value="F:oxygen binding"/>
    <property type="evidence" value="ECO:0007669"/>
    <property type="project" value="InterPro"/>
</dbReference>
<dbReference type="Gene3D" id="1.10.490.10">
    <property type="entry name" value="Globins"/>
    <property type="match status" value="1"/>
</dbReference>
<reference evidence="7" key="2">
    <citation type="submission" date="2023-01" db="EMBL/GenBank/DDBJ databases">
        <title>Draft genome sequence of Paraferrimonas sedimenticola strain NBRC 101628.</title>
        <authorList>
            <person name="Sun Q."/>
            <person name="Mori K."/>
        </authorList>
    </citation>
    <scope>NUCLEOTIDE SEQUENCE</scope>
    <source>
        <strain evidence="7">NBRC 101628</strain>
    </source>
</reference>
<evidence type="ECO:0000256" key="4">
    <source>
        <dbReference type="ARBA" id="ARBA00022723"/>
    </source>
</evidence>
<dbReference type="RefSeq" id="WP_095504366.1">
    <property type="nucleotide sequence ID" value="NZ_BSNC01000005.1"/>
</dbReference>
<accession>A0AA37RWN8</accession>
<name>A0AA37RWN8_9GAMM</name>
<dbReference type="AlphaFoldDB" id="A0AA37RWN8"/>
<feature type="binding site" description="distal binding residue" evidence="6">
    <location>
        <position position="72"/>
    </location>
    <ligand>
        <name>heme</name>
        <dbReference type="ChEBI" id="CHEBI:30413"/>
    </ligand>
    <ligandPart>
        <name>Fe</name>
        <dbReference type="ChEBI" id="CHEBI:18248"/>
    </ligandPart>
</feature>
<evidence type="ECO:0000256" key="5">
    <source>
        <dbReference type="ARBA" id="ARBA00023004"/>
    </source>
</evidence>
<evidence type="ECO:0000256" key="1">
    <source>
        <dbReference type="ARBA" id="ARBA00001971"/>
    </source>
</evidence>
<proteinExistence type="predicted"/>
<organism evidence="7 8">
    <name type="scientific">Paraferrimonas sedimenticola</name>
    <dbReference type="NCBI Taxonomy" id="375674"/>
    <lineage>
        <taxon>Bacteria</taxon>
        <taxon>Pseudomonadati</taxon>
        <taxon>Pseudomonadota</taxon>
        <taxon>Gammaproteobacteria</taxon>
        <taxon>Alteromonadales</taxon>
        <taxon>Ferrimonadaceae</taxon>
        <taxon>Paraferrimonas</taxon>
    </lineage>
</organism>
<dbReference type="PROSITE" id="PS01213">
    <property type="entry name" value="GLOBIN_FAM_2"/>
    <property type="match status" value="1"/>
</dbReference>
<dbReference type="SUPFAM" id="SSF46458">
    <property type="entry name" value="Globin-like"/>
    <property type="match status" value="1"/>
</dbReference>